<keyword evidence="7 13" id="KW-0812">Transmembrane</keyword>
<evidence type="ECO:0000256" key="13">
    <source>
        <dbReference type="SAM" id="Phobius"/>
    </source>
</evidence>
<organism evidence="15 16">
    <name type="scientific">Vogesella aquatica</name>
    <dbReference type="NCBI Taxonomy" id="2984206"/>
    <lineage>
        <taxon>Bacteria</taxon>
        <taxon>Pseudomonadati</taxon>
        <taxon>Pseudomonadota</taxon>
        <taxon>Betaproteobacteria</taxon>
        <taxon>Neisseriales</taxon>
        <taxon>Chromobacteriaceae</taxon>
        <taxon>Vogesella</taxon>
    </lineage>
</organism>
<evidence type="ECO:0000256" key="2">
    <source>
        <dbReference type="ARBA" id="ARBA00011471"/>
    </source>
</evidence>
<dbReference type="Proteomes" id="UP001219956">
    <property type="component" value="Unassembled WGS sequence"/>
</dbReference>
<evidence type="ECO:0000256" key="10">
    <source>
        <dbReference type="ARBA" id="ARBA00023136"/>
    </source>
</evidence>
<evidence type="ECO:0000313" key="16">
    <source>
        <dbReference type="Proteomes" id="UP001219956"/>
    </source>
</evidence>
<evidence type="ECO:0000256" key="11">
    <source>
        <dbReference type="ARBA" id="ARBA00024816"/>
    </source>
</evidence>
<dbReference type="PANTHER" id="PTHR30625:SF14">
    <property type="entry name" value="BIOPOLYMER TRANSPORT PROTEIN EXBB"/>
    <property type="match status" value="1"/>
</dbReference>
<feature type="transmembrane region" description="Helical" evidence="13">
    <location>
        <begin position="12"/>
        <end position="34"/>
    </location>
</feature>
<evidence type="ECO:0000256" key="1">
    <source>
        <dbReference type="ARBA" id="ARBA00004429"/>
    </source>
</evidence>
<comment type="subcellular location">
    <subcellularLocation>
        <location evidence="1">Cell inner membrane</location>
        <topology evidence="1">Multi-pass membrane protein</topology>
    </subcellularLocation>
    <subcellularLocation>
        <location evidence="12">Membrane</location>
        <topology evidence="12">Multi-pass membrane protein</topology>
    </subcellularLocation>
</comment>
<reference evidence="15 16" key="1">
    <citation type="submission" date="2023-01" db="EMBL/GenBank/DDBJ databases">
        <title>Novel species of the genus Vogesella isolated from rivers.</title>
        <authorList>
            <person name="Lu H."/>
        </authorList>
    </citation>
    <scope>NUCLEOTIDE SEQUENCE [LARGE SCALE GENOMIC DNA]</scope>
    <source>
        <strain evidence="15 16">DC21W</strain>
    </source>
</reference>
<name>A0ABT5J2D2_9NEIS</name>
<evidence type="ECO:0000256" key="7">
    <source>
        <dbReference type="ARBA" id="ARBA00022692"/>
    </source>
</evidence>
<keyword evidence="4 12" id="KW-0813">Transport</keyword>
<dbReference type="PANTHER" id="PTHR30625">
    <property type="entry name" value="PROTEIN TOLQ"/>
    <property type="match status" value="1"/>
</dbReference>
<accession>A0ABT5J2D2</accession>
<protein>
    <recommendedName>
        <fullName evidence="3">Biopolymer transport protein ExbB</fullName>
    </recommendedName>
</protein>
<evidence type="ECO:0000313" key="15">
    <source>
        <dbReference type="EMBL" id="MDC7719010.1"/>
    </source>
</evidence>
<feature type="transmembrane region" description="Helical" evidence="13">
    <location>
        <begin position="120"/>
        <end position="147"/>
    </location>
</feature>
<comment type="caution">
    <text evidence="15">The sequence shown here is derived from an EMBL/GenBank/DDBJ whole genome shotgun (WGS) entry which is preliminary data.</text>
</comment>
<evidence type="ECO:0000256" key="8">
    <source>
        <dbReference type="ARBA" id="ARBA00022927"/>
    </source>
</evidence>
<keyword evidence="5" id="KW-1003">Cell membrane</keyword>
<keyword evidence="16" id="KW-1185">Reference proteome</keyword>
<feature type="domain" description="MotA/TolQ/ExbB proton channel" evidence="14">
    <location>
        <begin position="87"/>
        <end position="204"/>
    </location>
</feature>
<evidence type="ECO:0000256" key="12">
    <source>
        <dbReference type="RuleBase" id="RU004057"/>
    </source>
</evidence>
<evidence type="ECO:0000256" key="4">
    <source>
        <dbReference type="ARBA" id="ARBA00022448"/>
    </source>
</evidence>
<comment type="subunit">
    <text evidence="2">The accessory proteins ExbB and ExbD seem to form a complex with TonB.</text>
</comment>
<comment type="similarity">
    <text evidence="12">Belongs to the exbB/tolQ family.</text>
</comment>
<evidence type="ECO:0000256" key="6">
    <source>
        <dbReference type="ARBA" id="ARBA00022519"/>
    </source>
</evidence>
<gene>
    <name evidence="15" type="ORF">PQU95_17550</name>
</gene>
<dbReference type="InterPro" id="IPR050790">
    <property type="entry name" value="ExbB/TolQ_transport"/>
</dbReference>
<sequence length="224" mass="24258">MNLMLTFEQGDAVLVSVFLILILMSVLTWYFIVLRGWRAWHVRRLNRAADAQLWGAASWQAAEKDLDASPAPVAALLREGLAAVRKYQQHSDGSLGQSCSLDEYLTRALRKRLSQEQQSLEGGMTFLATIGSTAPFIGLFGTVWGIYNALVNIGAQGQVSIGTVAGPIGEALVATAAGLAAAIPAVLAYNTFTRLNRLINQDMDHFTHDLHAHLLTLGGKDGIR</sequence>
<feature type="transmembrane region" description="Helical" evidence="13">
    <location>
        <begin position="167"/>
        <end position="189"/>
    </location>
</feature>
<comment type="function">
    <text evidence="11">Involved in the TonB-dependent energy-dependent transport of various receptor-bound substrates. Protects ExbD from proteolytic degradation and functionally stabilizes TonB.</text>
</comment>
<keyword evidence="9 13" id="KW-1133">Transmembrane helix</keyword>
<evidence type="ECO:0000256" key="9">
    <source>
        <dbReference type="ARBA" id="ARBA00022989"/>
    </source>
</evidence>
<dbReference type="InterPro" id="IPR002898">
    <property type="entry name" value="MotA_ExbB_proton_chnl"/>
</dbReference>
<dbReference type="RefSeq" id="WP_272753208.1">
    <property type="nucleotide sequence ID" value="NZ_JAQQLF010000030.1"/>
</dbReference>
<evidence type="ECO:0000256" key="3">
    <source>
        <dbReference type="ARBA" id="ARBA00022093"/>
    </source>
</evidence>
<dbReference type="EMBL" id="JAQQLF010000030">
    <property type="protein sequence ID" value="MDC7719010.1"/>
    <property type="molecule type" value="Genomic_DNA"/>
</dbReference>
<evidence type="ECO:0000256" key="5">
    <source>
        <dbReference type="ARBA" id="ARBA00022475"/>
    </source>
</evidence>
<dbReference type="Pfam" id="PF01618">
    <property type="entry name" value="MotA_ExbB"/>
    <property type="match status" value="1"/>
</dbReference>
<keyword evidence="8 12" id="KW-0653">Protein transport</keyword>
<evidence type="ECO:0000259" key="14">
    <source>
        <dbReference type="Pfam" id="PF01618"/>
    </source>
</evidence>
<proteinExistence type="inferred from homology"/>
<keyword evidence="10 13" id="KW-0472">Membrane</keyword>
<keyword evidence="6" id="KW-0997">Cell inner membrane</keyword>